<evidence type="ECO:0000256" key="5">
    <source>
        <dbReference type="ARBA" id="ARBA00023136"/>
    </source>
</evidence>
<feature type="transmembrane region" description="Helical" evidence="6">
    <location>
        <begin position="56"/>
        <end position="76"/>
    </location>
</feature>
<dbReference type="Proteomes" id="UP001387100">
    <property type="component" value="Unassembled WGS sequence"/>
</dbReference>
<keyword evidence="9" id="KW-1185">Reference proteome</keyword>
<keyword evidence="2" id="KW-1003">Cell membrane</keyword>
<dbReference type="PANTHER" id="PTHR40077:SF1">
    <property type="entry name" value="MEMBRANE PROTEIN"/>
    <property type="match status" value="1"/>
</dbReference>
<feature type="transmembrane region" description="Helical" evidence="6">
    <location>
        <begin position="83"/>
        <end position="104"/>
    </location>
</feature>
<protein>
    <submittedName>
        <fullName evidence="8">DUF3817 domain-containing protein</fullName>
    </submittedName>
</protein>
<evidence type="ECO:0000256" key="2">
    <source>
        <dbReference type="ARBA" id="ARBA00022475"/>
    </source>
</evidence>
<dbReference type="NCBIfam" id="TIGR03954">
    <property type="entry name" value="integ_memb_HG"/>
    <property type="match status" value="1"/>
</dbReference>
<evidence type="ECO:0000256" key="1">
    <source>
        <dbReference type="ARBA" id="ARBA00004651"/>
    </source>
</evidence>
<accession>A0ABU8RP16</accession>
<keyword evidence="3 6" id="KW-0812">Transmembrane</keyword>
<evidence type="ECO:0000313" key="9">
    <source>
        <dbReference type="Proteomes" id="UP001387100"/>
    </source>
</evidence>
<sequence length="132" mass="14225">MPALPVPPTSPRTRARLRTTFRVLAVVEAVTWAGLLLSMGWHYLLDGSRHGIEVFGALHGTAFLLYGVSTLATWGVQQWSWRVGLLALVAALPPVGTVVFEVWAQRRGLLEDVPAPARGSDAVRSGARGDAQ</sequence>
<keyword evidence="5 6" id="KW-0472">Membrane</keyword>
<comment type="subcellular location">
    <subcellularLocation>
        <location evidence="1">Cell membrane</location>
        <topology evidence="1">Multi-pass membrane protein</topology>
    </subcellularLocation>
</comment>
<evidence type="ECO:0000256" key="4">
    <source>
        <dbReference type="ARBA" id="ARBA00022989"/>
    </source>
</evidence>
<evidence type="ECO:0000256" key="6">
    <source>
        <dbReference type="SAM" id="Phobius"/>
    </source>
</evidence>
<evidence type="ECO:0000313" key="8">
    <source>
        <dbReference type="EMBL" id="MEJ5946683.1"/>
    </source>
</evidence>
<dbReference type="Pfam" id="PF12823">
    <property type="entry name" value="DUF3817"/>
    <property type="match status" value="1"/>
</dbReference>
<keyword evidence="4 6" id="KW-1133">Transmembrane helix</keyword>
<evidence type="ECO:0000256" key="3">
    <source>
        <dbReference type="ARBA" id="ARBA00022692"/>
    </source>
</evidence>
<proteinExistence type="predicted"/>
<feature type="transmembrane region" description="Helical" evidence="6">
    <location>
        <begin position="21"/>
        <end position="44"/>
    </location>
</feature>
<organism evidence="8 9">
    <name type="scientific">Pseudokineococcus basanitobsidens</name>
    <dbReference type="NCBI Taxonomy" id="1926649"/>
    <lineage>
        <taxon>Bacteria</taxon>
        <taxon>Bacillati</taxon>
        <taxon>Actinomycetota</taxon>
        <taxon>Actinomycetes</taxon>
        <taxon>Kineosporiales</taxon>
        <taxon>Kineosporiaceae</taxon>
        <taxon>Pseudokineococcus</taxon>
    </lineage>
</organism>
<comment type="caution">
    <text evidence="8">The sequence shown here is derived from an EMBL/GenBank/DDBJ whole genome shotgun (WGS) entry which is preliminary data.</text>
</comment>
<reference evidence="8 9" key="1">
    <citation type="journal article" date="2017" name="Int. J. Syst. Evol. Microbiol.">
        <title>Pseudokineococcus basanitobsidens sp. nov., isolated from volcanic rock.</title>
        <authorList>
            <person name="Lee D.W."/>
            <person name="Park M.Y."/>
            <person name="Kim J.J."/>
            <person name="Kim B.S."/>
        </authorList>
    </citation>
    <scope>NUCLEOTIDE SEQUENCE [LARGE SCALE GENOMIC DNA]</scope>
    <source>
        <strain evidence="8 9">DSM 103726</strain>
    </source>
</reference>
<dbReference type="EMBL" id="JBBIAA010000029">
    <property type="protein sequence ID" value="MEJ5946683.1"/>
    <property type="molecule type" value="Genomic_DNA"/>
</dbReference>
<dbReference type="PANTHER" id="PTHR40077">
    <property type="entry name" value="MEMBRANE PROTEIN-RELATED"/>
    <property type="match status" value="1"/>
</dbReference>
<evidence type="ECO:0000259" key="7">
    <source>
        <dbReference type="Pfam" id="PF12823"/>
    </source>
</evidence>
<gene>
    <name evidence="8" type="ORF">WDZ17_15395</name>
</gene>
<dbReference type="InterPro" id="IPR023845">
    <property type="entry name" value="DUF3817_TM"/>
</dbReference>
<dbReference type="RefSeq" id="WP_339576064.1">
    <property type="nucleotide sequence ID" value="NZ_JBBIAA010000029.1"/>
</dbReference>
<feature type="domain" description="DUF3817" evidence="7">
    <location>
        <begin position="19"/>
        <end position="106"/>
    </location>
</feature>
<name>A0ABU8RP16_9ACTN</name>